<sequence length="463" mass="50859">MKRHGGGKGGPPGRGGPPGHGGPPGRGGPPGHGGPQERGGPQGRGGPPGHFGKQGRGGPRGFGGFGHRFGSKAPPRGRGGRGFQRKHGGFGKHFHPKIDKTKIFDPKKFSKNYNPWNPSMWIQDYKPGQAPQAPPPELTQAPPPQEQQVQQQIVQEIPEETQEKLEQEELTQQEEEQETQEDQKLQEEADELFQFASLEQFQELRHHTTEDSAIAQLKELATDVTATDPAQIKPSAASCYICCNSYTKPSYQLGVGPINDAITVAANHRVQGFTVYFVFNATPKVFLAHLKNFLQNTTRYLTVYYTGHGSQVADKDGNEDDGKDEVMVFDSGYIVDDELCKYIKNYSTGTTHTILMSDCCHSGTIWDIPDDITEAQKLPANIISLSAAADSQTAKQATIQSDSQGVFTYNFWTLVRSNPTITADQAEEILNKSLSKFSQELVCTPTRQAMLETPLFPLLKNIK</sequence>
<evidence type="ECO:0000313" key="5">
    <source>
        <dbReference type="EMBL" id="KAK8837850.1"/>
    </source>
</evidence>
<evidence type="ECO:0000259" key="3">
    <source>
        <dbReference type="Pfam" id="PF00656"/>
    </source>
</evidence>
<proteinExistence type="inferred from homology"/>
<dbReference type="PANTHER" id="PTHR48104">
    <property type="entry name" value="METACASPASE-4"/>
    <property type="match status" value="1"/>
</dbReference>
<organism evidence="5 6">
    <name type="scientific">Tritrichomonas musculus</name>
    <dbReference type="NCBI Taxonomy" id="1915356"/>
    <lineage>
        <taxon>Eukaryota</taxon>
        <taxon>Metamonada</taxon>
        <taxon>Parabasalia</taxon>
        <taxon>Tritrichomonadida</taxon>
        <taxon>Tritrichomonadidae</taxon>
        <taxon>Tritrichomonas</taxon>
    </lineage>
</organism>
<dbReference type="InterPro" id="IPR029030">
    <property type="entry name" value="Caspase-like_dom_sf"/>
</dbReference>
<feature type="compositionally biased region" description="Acidic residues" evidence="2">
    <location>
        <begin position="168"/>
        <end position="180"/>
    </location>
</feature>
<name>A0ABR2GV93_9EUKA</name>
<gene>
    <name evidence="4" type="ORF">M9Y10_027274</name>
    <name evidence="5" type="ORF">M9Y10_036388</name>
</gene>
<dbReference type="InterPro" id="IPR050452">
    <property type="entry name" value="Metacaspase"/>
</dbReference>
<dbReference type="SUPFAM" id="SSF52129">
    <property type="entry name" value="Caspase-like"/>
    <property type="match status" value="1"/>
</dbReference>
<feature type="compositionally biased region" description="Basic residues" evidence="2">
    <location>
        <begin position="83"/>
        <end position="95"/>
    </location>
</feature>
<feature type="region of interest" description="Disordered" evidence="2">
    <location>
        <begin position="1"/>
        <end position="106"/>
    </location>
</feature>
<evidence type="ECO:0000313" key="6">
    <source>
        <dbReference type="Proteomes" id="UP001470230"/>
    </source>
</evidence>
<dbReference type="PANTHER" id="PTHR48104:SF30">
    <property type="entry name" value="METACASPASE-1"/>
    <property type="match status" value="1"/>
</dbReference>
<dbReference type="Proteomes" id="UP001470230">
    <property type="component" value="Unassembled WGS sequence"/>
</dbReference>
<feature type="region of interest" description="Disordered" evidence="2">
    <location>
        <begin position="120"/>
        <end position="185"/>
    </location>
</feature>
<evidence type="ECO:0000256" key="1">
    <source>
        <dbReference type="ARBA" id="ARBA00009005"/>
    </source>
</evidence>
<reference evidence="5 6" key="1">
    <citation type="submission" date="2024-04" db="EMBL/GenBank/DDBJ databases">
        <title>Tritrichomonas musculus Genome.</title>
        <authorList>
            <person name="Alves-Ferreira E."/>
            <person name="Grigg M."/>
            <person name="Lorenzi H."/>
            <person name="Galac M."/>
        </authorList>
    </citation>
    <scope>NUCLEOTIDE SEQUENCE [LARGE SCALE GENOMIC DNA]</scope>
    <source>
        <strain evidence="5 6">EAF2021</strain>
    </source>
</reference>
<dbReference type="EMBL" id="JAPFFF010000058">
    <property type="protein sequence ID" value="KAK8837850.1"/>
    <property type="molecule type" value="Genomic_DNA"/>
</dbReference>
<keyword evidence="6" id="KW-1185">Reference proteome</keyword>
<dbReference type="EMBL" id="JAPFFF010000363">
    <property type="protein sequence ID" value="KAK8834589.1"/>
    <property type="molecule type" value="Genomic_DNA"/>
</dbReference>
<comment type="caution">
    <text evidence="5">The sequence shown here is derived from an EMBL/GenBank/DDBJ whole genome shotgun (WGS) entry which is preliminary data.</text>
</comment>
<evidence type="ECO:0000256" key="2">
    <source>
        <dbReference type="SAM" id="MobiDB-lite"/>
    </source>
</evidence>
<dbReference type="Pfam" id="PF00656">
    <property type="entry name" value="Peptidase_C14"/>
    <property type="match status" value="1"/>
</dbReference>
<feature type="domain" description="Peptidase C14 caspase" evidence="3">
    <location>
        <begin position="240"/>
        <end position="439"/>
    </location>
</feature>
<protein>
    <recommendedName>
        <fullName evidence="3">Peptidase C14 caspase domain-containing protein</fullName>
    </recommendedName>
</protein>
<feature type="compositionally biased region" description="Gly residues" evidence="2">
    <location>
        <begin position="7"/>
        <end position="67"/>
    </location>
</feature>
<feature type="compositionally biased region" description="Basic and acidic residues" evidence="2">
    <location>
        <begin position="96"/>
        <end position="106"/>
    </location>
</feature>
<feature type="compositionally biased region" description="Pro residues" evidence="2">
    <location>
        <begin position="132"/>
        <end position="145"/>
    </location>
</feature>
<comment type="similarity">
    <text evidence="1">Belongs to the peptidase C14B family.</text>
</comment>
<dbReference type="InterPro" id="IPR011600">
    <property type="entry name" value="Pept_C14_caspase"/>
</dbReference>
<feature type="compositionally biased region" description="Low complexity" evidence="2">
    <location>
        <begin position="146"/>
        <end position="156"/>
    </location>
</feature>
<accession>A0ABR2GV93</accession>
<evidence type="ECO:0000313" key="4">
    <source>
        <dbReference type="EMBL" id="KAK8834589.1"/>
    </source>
</evidence>
<dbReference type="Gene3D" id="3.40.50.1460">
    <property type="match status" value="1"/>
</dbReference>